<evidence type="ECO:0000256" key="12">
    <source>
        <dbReference type="ARBA" id="ARBA00041398"/>
    </source>
</evidence>
<dbReference type="GO" id="GO:0004614">
    <property type="term" value="F:phosphoglucomutase activity"/>
    <property type="evidence" value="ECO:0007669"/>
    <property type="project" value="UniProtKB-EC"/>
</dbReference>
<dbReference type="PRINTS" id="PR00509">
    <property type="entry name" value="PGMPMM"/>
</dbReference>
<dbReference type="GO" id="GO:0005975">
    <property type="term" value="P:carbohydrate metabolic process"/>
    <property type="evidence" value="ECO:0007669"/>
    <property type="project" value="InterPro"/>
</dbReference>
<dbReference type="InterPro" id="IPR005845">
    <property type="entry name" value="A-D-PHexomutase_a/b/a-II"/>
</dbReference>
<dbReference type="EMBL" id="QRHE01000002">
    <property type="protein sequence ID" value="RHF52871.1"/>
    <property type="molecule type" value="Genomic_DNA"/>
</dbReference>
<dbReference type="Pfam" id="PF00408">
    <property type="entry name" value="PGM_PMM_IV"/>
    <property type="match status" value="1"/>
</dbReference>
<evidence type="ECO:0000313" key="20">
    <source>
        <dbReference type="Proteomes" id="UP000283442"/>
    </source>
</evidence>
<dbReference type="InterPro" id="IPR005844">
    <property type="entry name" value="A-D-PHexomutase_a/b/a-I"/>
</dbReference>
<keyword evidence="8 14" id="KW-0479">Metal-binding</keyword>
<dbReference type="RefSeq" id="WP_118175120.1">
    <property type="nucleotide sequence ID" value="NZ_JAQEAO010000011.1"/>
</dbReference>
<comment type="pathway">
    <text evidence="3">Glycolipid metabolism; diglucosyl-diacylglycerol biosynthesis.</text>
</comment>
<dbReference type="Proteomes" id="UP000283442">
    <property type="component" value="Unassembled WGS sequence"/>
</dbReference>
<dbReference type="GO" id="GO:0000287">
    <property type="term" value="F:magnesium ion binding"/>
    <property type="evidence" value="ECO:0007669"/>
    <property type="project" value="InterPro"/>
</dbReference>
<evidence type="ECO:0000256" key="8">
    <source>
        <dbReference type="ARBA" id="ARBA00022723"/>
    </source>
</evidence>
<dbReference type="InterPro" id="IPR005846">
    <property type="entry name" value="A-D-PHexomutase_a/b/a-III"/>
</dbReference>
<comment type="catalytic activity">
    <reaction evidence="1">
        <text>alpha-D-glucose 1-phosphate = alpha-D-glucose 6-phosphate</text>
        <dbReference type="Rhea" id="RHEA:23536"/>
        <dbReference type="ChEBI" id="CHEBI:58225"/>
        <dbReference type="ChEBI" id="CHEBI:58601"/>
        <dbReference type="EC" id="5.4.2.2"/>
    </reaction>
</comment>
<comment type="pathway">
    <text evidence="4">Lipid metabolism.</text>
</comment>
<dbReference type="Pfam" id="PF02880">
    <property type="entry name" value="PGM_PMM_III"/>
    <property type="match status" value="1"/>
</dbReference>
<evidence type="ECO:0000256" key="7">
    <source>
        <dbReference type="ARBA" id="ARBA00022553"/>
    </source>
</evidence>
<dbReference type="Gene3D" id="3.30.310.50">
    <property type="entry name" value="Alpha-D-phosphohexomutase, C-terminal domain"/>
    <property type="match status" value="1"/>
</dbReference>
<evidence type="ECO:0000256" key="2">
    <source>
        <dbReference type="ARBA" id="ARBA00001946"/>
    </source>
</evidence>
<accession>A0A414NYV3</accession>
<dbReference type="PANTHER" id="PTHR45745">
    <property type="entry name" value="PHOSPHOMANNOMUTASE 45A"/>
    <property type="match status" value="1"/>
</dbReference>
<dbReference type="EC" id="5.4.2.2" evidence="6"/>
<dbReference type="PROSITE" id="PS00710">
    <property type="entry name" value="PGM_PMM"/>
    <property type="match status" value="1"/>
</dbReference>
<dbReference type="InterPro" id="IPR005843">
    <property type="entry name" value="A-D-PHexomutase_C"/>
</dbReference>
<evidence type="ECO:0000256" key="3">
    <source>
        <dbReference type="ARBA" id="ARBA00005164"/>
    </source>
</evidence>
<evidence type="ECO:0000259" key="15">
    <source>
        <dbReference type="Pfam" id="PF00408"/>
    </source>
</evidence>
<evidence type="ECO:0000259" key="18">
    <source>
        <dbReference type="Pfam" id="PF02880"/>
    </source>
</evidence>
<evidence type="ECO:0000259" key="17">
    <source>
        <dbReference type="Pfam" id="PF02879"/>
    </source>
</evidence>
<evidence type="ECO:0000259" key="16">
    <source>
        <dbReference type="Pfam" id="PF02878"/>
    </source>
</evidence>
<dbReference type="InterPro" id="IPR005841">
    <property type="entry name" value="Alpha-D-phosphohexomutase_SF"/>
</dbReference>
<dbReference type="PANTHER" id="PTHR45745:SF1">
    <property type="entry name" value="PHOSPHOGLUCOMUTASE 2B-RELATED"/>
    <property type="match status" value="1"/>
</dbReference>
<comment type="caution">
    <text evidence="19">The sequence shown here is derived from an EMBL/GenBank/DDBJ whole genome shotgun (WGS) entry which is preliminary data.</text>
</comment>
<dbReference type="GO" id="GO:0006166">
    <property type="term" value="P:purine ribonucleoside salvage"/>
    <property type="evidence" value="ECO:0007669"/>
    <property type="project" value="TreeGrafter"/>
</dbReference>
<dbReference type="SUPFAM" id="SSF55957">
    <property type="entry name" value="Phosphoglucomutase, C-terminal domain"/>
    <property type="match status" value="1"/>
</dbReference>
<protein>
    <recommendedName>
        <fullName evidence="11">Phosphoglucomutase</fullName>
        <ecNumber evidence="6">5.4.2.2</ecNumber>
    </recommendedName>
    <alternativeName>
        <fullName evidence="13">Alpha-phosphoglucomutase</fullName>
    </alternativeName>
    <alternativeName>
        <fullName evidence="12">Glucose phosphomutase</fullName>
    </alternativeName>
</protein>
<organism evidence="19 20">
    <name type="scientific">Mitsuokella multacida</name>
    <dbReference type="NCBI Taxonomy" id="52226"/>
    <lineage>
        <taxon>Bacteria</taxon>
        <taxon>Bacillati</taxon>
        <taxon>Bacillota</taxon>
        <taxon>Negativicutes</taxon>
        <taxon>Selenomonadales</taxon>
        <taxon>Selenomonadaceae</taxon>
        <taxon>Mitsuokella</taxon>
    </lineage>
</organism>
<dbReference type="Pfam" id="PF02879">
    <property type="entry name" value="PGM_PMM_II"/>
    <property type="match status" value="1"/>
</dbReference>
<keyword evidence="9 14" id="KW-0460">Magnesium</keyword>
<evidence type="ECO:0000256" key="6">
    <source>
        <dbReference type="ARBA" id="ARBA00012728"/>
    </source>
</evidence>
<comment type="similarity">
    <text evidence="5 14">Belongs to the phosphohexose mutase family.</text>
</comment>
<evidence type="ECO:0000256" key="10">
    <source>
        <dbReference type="ARBA" id="ARBA00023235"/>
    </source>
</evidence>
<feature type="domain" description="Alpha-D-phosphohexomutase alpha/beta/alpha" evidence="17">
    <location>
        <begin position="214"/>
        <end position="302"/>
    </location>
</feature>
<dbReference type="InterPro" id="IPR036900">
    <property type="entry name" value="A-D-PHexomutase_C_sf"/>
</dbReference>
<dbReference type="InterPro" id="IPR016055">
    <property type="entry name" value="A-D-PHexomutase_a/b/a-I/II/III"/>
</dbReference>
<dbReference type="Gene3D" id="3.40.120.10">
    <property type="entry name" value="Alpha-D-Glucose-1,6-Bisphosphate, subunit A, domain 3"/>
    <property type="match status" value="3"/>
</dbReference>
<dbReference type="AlphaFoldDB" id="A0A414NYV3"/>
<name>A0A414NYV3_9FIRM</name>
<proteinExistence type="inferred from homology"/>
<evidence type="ECO:0000256" key="4">
    <source>
        <dbReference type="ARBA" id="ARBA00005189"/>
    </source>
</evidence>
<evidence type="ECO:0000256" key="9">
    <source>
        <dbReference type="ARBA" id="ARBA00022842"/>
    </source>
</evidence>
<feature type="domain" description="Alpha-D-phosphohexomutase alpha/beta/alpha" evidence="18">
    <location>
        <begin position="315"/>
        <end position="439"/>
    </location>
</feature>
<comment type="cofactor">
    <cofactor evidence="2">
        <name>Mg(2+)</name>
        <dbReference type="ChEBI" id="CHEBI:18420"/>
    </cofactor>
</comment>
<dbReference type="SUPFAM" id="SSF53738">
    <property type="entry name" value="Phosphoglucomutase, first 3 domains"/>
    <property type="match status" value="3"/>
</dbReference>
<evidence type="ECO:0000256" key="11">
    <source>
        <dbReference type="ARBA" id="ARBA00039995"/>
    </source>
</evidence>
<dbReference type="CDD" id="cd05799">
    <property type="entry name" value="PGM2"/>
    <property type="match status" value="1"/>
</dbReference>
<reference evidence="19 20" key="1">
    <citation type="submission" date="2018-08" db="EMBL/GenBank/DDBJ databases">
        <title>A genome reference for cultivated species of the human gut microbiota.</title>
        <authorList>
            <person name="Zou Y."/>
            <person name="Xue W."/>
            <person name="Luo G."/>
        </authorList>
    </citation>
    <scope>NUCLEOTIDE SEQUENCE [LARGE SCALE GENOMIC DNA]</scope>
    <source>
        <strain evidence="19 20">AM25-21AC</strain>
    </source>
</reference>
<evidence type="ECO:0000313" key="19">
    <source>
        <dbReference type="EMBL" id="RHF52871.1"/>
    </source>
</evidence>
<dbReference type="InterPro" id="IPR016066">
    <property type="entry name" value="A-D-PHexomutase_CS"/>
</dbReference>
<sequence>MSYMDTYKDWLSWCDDEAKAELLAIEDAKELEDRFYCELKFGTGGMRGVMGMGPNRMNKYMIRKATKGFADYLFAHCTEKERARGVVIAYDSRHHSQEFAREAAKVLTSAGIPVKIFAELEPTPVLSFAVRHLGAIAGLVLTASHNPKEYNGYKVYDRHGDQIVPRIANRLIQCVKAVTDIPGIEAAGNPSLVQELGEGVVDAFVEAVYRESVCKGDVGPLRIVYTPLHGAGMKPVRKVLARAGFADVHVVHEQEMPDGDFSTVKSPNPEEKSALTLGLQLASEIGADIVIGTDPDSDRIGVGVRQGNEYILLTGNQLGALLADFLLEAHKAELTSATTVMKTVVTGELGAAIARARGCQVVETLTGFKYIGDKISDYRTDPAHDFFFGYEESYGCLVGTYAQDKDAVGAALLVAEMAACCKKQGKTLCDRLHELYAEYGYYYDAQASYKLQGIAGKEKIASIMDTLRKQQADSDFIHEPTEVLDFAKGIADLPTTNLLKYKLVDGSWIAIRPSGTEPKLKLYCSLVEKDESAAKAKFAAIRANFEQIFDL</sequence>
<dbReference type="OrthoDB" id="9806956at2"/>
<feature type="domain" description="Alpha-D-phosphohexomutase C-terminal" evidence="15">
    <location>
        <begin position="485"/>
        <end position="539"/>
    </location>
</feature>
<feature type="domain" description="Alpha-D-phosphohexomutase alpha/beta/alpha" evidence="16">
    <location>
        <begin position="39"/>
        <end position="178"/>
    </location>
</feature>
<dbReference type="Pfam" id="PF02878">
    <property type="entry name" value="PGM_PMM_I"/>
    <property type="match status" value="1"/>
</dbReference>
<keyword evidence="7" id="KW-0597">Phosphoprotein</keyword>
<dbReference type="GO" id="GO:0008973">
    <property type="term" value="F:phosphopentomutase activity"/>
    <property type="evidence" value="ECO:0007669"/>
    <property type="project" value="TreeGrafter"/>
</dbReference>
<evidence type="ECO:0000256" key="13">
    <source>
        <dbReference type="ARBA" id="ARBA00041467"/>
    </source>
</evidence>
<evidence type="ECO:0000256" key="14">
    <source>
        <dbReference type="RuleBase" id="RU004326"/>
    </source>
</evidence>
<evidence type="ECO:0000256" key="1">
    <source>
        <dbReference type="ARBA" id="ARBA00000443"/>
    </source>
</evidence>
<evidence type="ECO:0000256" key="5">
    <source>
        <dbReference type="ARBA" id="ARBA00010231"/>
    </source>
</evidence>
<keyword evidence="10" id="KW-0413">Isomerase</keyword>
<gene>
    <name evidence="19" type="ORF">DW674_02905</name>
</gene>